<dbReference type="InterPro" id="IPR053147">
    <property type="entry name" value="Hsp_HslJ-like"/>
</dbReference>
<dbReference type="Pfam" id="PF14302">
    <property type="entry name" value="DUF4377"/>
    <property type="match status" value="1"/>
</dbReference>
<name>A0A2K1Q0W2_9GAMM</name>
<feature type="domain" description="DUF4377" evidence="4">
    <location>
        <begin position="185"/>
        <end position="269"/>
    </location>
</feature>
<dbReference type="Gene3D" id="2.40.128.270">
    <property type="match status" value="1"/>
</dbReference>
<dbReference type="Pfam" id="PF03724">
    <property type="entry name" value="META"/>
    <property type="match status" value="1"/>
</dbReference>
<organism evidence="5 6">
    <name type="scientific">Solilutibacter silvestris</name>
    <dbReference type="NCBI Taxonomy" id="1645665"/>
    <lineage>
        <taxon>Bacteria</taxon>
        <taxon>Pseudomonadati</taxon>
        <taxon>Pseudomonadota</taxon>
        <taxon>Gammaproteobacteria</taxon>
        <taxon>Lysobacterales</taxon>
        <taxon>Lysobacteraceae</taxon>
        <taxon>Solilutibacter</taxon>
    </lineage>
</organism>
<feature type="domain" description="DUF306" evidence="3">
    <location>
        <begin position="75"/>
        <end position="163"/>
    </location>
</feature>
<evidence type="ECO:0000313" key="6">
    <source>
        <dbReference type="Proteomes" id="UP000236220"/>
    </source>
</evidence>
<dbReference type="PANTHER" id="PTHR35535:SF2">
    <property type="entry name" value="DUF306 DOMAIN-CONTAINING PROTEIN"/>
    <property type="match status" value="1"/>
</dbReference>
<dbReference type="InterPro" id="IPR005184">
    <property type="entry name" value="DUF306_Meta_HslJ"/>
</dbReference>
<evidence type="ECO:0000313" key="5">
    <source>
        <dbReference type="EMBL" id="PNS08685.1"/>
    </source>
</evidence>
<evidence type="ECO:0000256" key="2">
    <source>
        <dbReference type="SAM" id="SignalP"/>
    </source>
</evidence>
<sequence length="279" mass="29314">MGLSRIAPSLLACVLVACAGTGSSDKSQSTIAPGASSQTSTGAQTGAAMQLPRYHWKLQDARASSGGRIDALFARVDKPVTLDFHDGQVNVRNACNGIGGSYTVDGGAITFGPMMGTMMACADSKLTVLDGAITTRFSGKAAFVLGTGDAPSLKLTLANGDVLTLVGEETAETKYGGPGKQVFLEIAPQRVACNHPLIPNHQCLNVRELVYGTNGVKSSRGQWHPLYEGIEGYDFQAGTRNVLRLKEFQRKNVPADASSTVYVLDMVVESEVAASGKKD</sequence>
<keyword evidence="6" id="KW-1185">Reference proteome</keyword>
<dbReference type="PROSITE" id="PS51257">
    <property type="entry name" value="PROKAR_LIPOPROTEIN"/>
    <property type="match status" value="1"/>
</dbReference>
<proteinExistence type="predicted"/>
<feature type="chain" id="PRO_5014426099" description="META domain-containing protein" evidence="2">
    <location>
        <begin position="20"/>
        <end position="279"/>
    </location>
</feature>
<feature type="region of interest" description="Disordered" evidence="1">
    <location>
        <begin position="22"/>
        <end position="44"/>
    </location>
</feature>
<dbReference type="AlphaFoldDB" id="A0A2K1Q0W2"/>
<evidence type="ECO:0000256" key="1">
    <source>
        <dbReference type="SAM" id="MobiDB-lite"/>
    </source>
</evidence>
<keyword evidence="2" id="KW-0732">Signal</keyword>
<dbReference type="RefSeq" id="WP_103073833.1">
    <property type="nucleotide sequence ID" value="NZ_NPZB01000001.1"/>
</dbReference>
<evidence type="ECO:0008006" key="7">
    <source>
        <dbReference type="Google" id="ProtNLM"/>
    </source>
</evidence>
<dbReference type="OrthoDB" id="7871744at2"/>
<evidence type="ECO:0000259" key="3">
    <source>
        <dbReference type="Pfam" id="PF03724"/>
    </source>
</evidence>
<protein>
    <recommendedName>
        <fullName evidence="7">META domain-containing protein</fullName>
    </recommendedName>
</protein>
<dbReference type="PANTHER" id="PTHR35535">
    <property type="entry name" value="HEAT SHOCK PROTEIN HSLJ"/>
    <property type="match status" value="1"/>
</dbReference>
<dbReference type="Proteomes" id="UP000236220">
    <property type="component" value="Unassembled WGS sequence"/>
</dbReference>
<dbReference type="EMBL" id="NPZB01000001">
    <property type="protein sequence ID" value="PNS08685.1"/>
    <property type="molecule type" value="Genomic_DNA"/>
</dbReference>
<gene>
    <name evidence="5" type="ORF">Lysil_0314</name>
</gene>
<dbReference type="InterPro" id="IPR025485">
    <property type="entry name" value="DUF4377"/>
</dbReference>
<reference evidence="5 6" key="1">
    <citation type="submission" date="2017-08" db="EMBL/GenBank/DDBJ databases">
        <title>Lysobacter sylvestris genome.</title>
        <authorList>
            <person name="Zhang D.-C."/>
            <person name="Albuquerque L."/>
            <person name="Franca L."/>
            <person name="Froufe H.J.C."/>
            <person name="Barroso C."/>
            <person name="Egas C."/>
            <person name="Da Costa M."/>
            <person name="Margesin R."/>
        </authorList>
    </citation>
    <scope>NUCLEOTIDE SEQUENCE [LARGE SCALE GENOMIC DNA]</scope>
    <source>
        <strain evidence="5 6">AM20-91</strain>
    </source>
</reference>
<feature type="signal peptide" evidence="2">
    <location>
        <begin position="1"/>
        <end position="19"/>
    </location>
</feature>
<evidence type="ECO:0000259" key="4">
    <source>
        <dbReference type="Pfam" id="PF14302"/>
    </source>
</evidence>
<comment type="caution">
    <text evidence="5">The sequence shown here is derived from an EMBL/GenBank/DDBJ whole genome shotgun (WGS) entry which is preliminary data.</text>
</comment>
<accession>A0A2K1Q0W2</accession>
<dbReference type="InterPro" id="IPR038670">
    <property type="entry name" value="HslJ-like_sf"/>
</dbReference>